<dbReference type="AlphaFoldDB" id="A0A7I9YSC2"/>
<sequence>MATDSPNSRDRFFRLWAASLVLMLAMTSLALASPRPASADCLTGQDHLYIGLLAQRNIGPRAGYNECDLALHGRQIASVVRTSANPAAAAASIARDIYYGTDLTVDQAAWQVAAAISAYAPEMIPIIRRTPLEEPNVA</sequence>
<evidence type="ECO:0000313" key="3">
    <source>
        <dbReference type="Proteomes" id="UP000465360"/>
    </source>
</evidence>
<organism evidence="2 3">
    <name type="scientific">Mycobacterium bourgelatii</name>
    <dbReference type="NCBI Taxonomy" id="1273442"/>
    <lineage>
        <taxon>Bacteria</taxon>
        <taxon>Bacillati</taxon>
        <taxon>Actinomycetota</taxon>
        <taxon>Actinomycetes</taxon>
        <taxon>Mycobacteriales</taxon>
        <taxon>Mycobacteriaceae</taxon>
        <taxon>Mycobacterium</taxon>
    </lineage>
</organism>
<proteinExistence type="predicted"/>
<keyword evidence="1" id="KW-0732">Signal</keyword>
<reference evidence="2 3" key="1">
    <citation type="journal article" date="2019" name="Emerg. Microbes Infect.">
        <title>Comprehensive subspecies identification of 175 nontuberculous mycobacteria species based on 7547 genomic profiles.</title>
        <authorList>
            <person name="Matsumoto Y."/>
            <person name="Kinjo T."/>
            <person name="Motooka D."/>
            <person name="Nabeya D."/>
            <person name="Jung N."/>
            <person name="Uechi K."/>
            <person name="Horii T."/>
            <person name="Iida T."/>
            <person name="Fujita J."/>
            <person name="Nakamura S."/>
        </authorList>
    </citation>
    <scope>NUCLEOTIDE SEQUENCE [LARGE SCALE GENOMIC DNA]</scope>
    <source>
        <strain evidence="2 3">JCM 30725</strain>
    </source>
</reference>
<protein>
    <recommendedName>
        <fullName evidence="4">DUF732 domain-containing protein</fullName>
    </recommendedName>
</protein>
<gene>
    <name evidence="2" type="ORF">MBOU_36510</name>
</gene>
<feature type="chain" id="PRO_5038687573" description="DUF732 domain-containing protein" evidence="1">
    <location>
        <begin position="33"/>
        <end position="138"/>
    </location>
</feature>
<feature type="signal peptide" evidence="1">
    <location>
        <begin position="1"/>
        <end position="32"/>
    </location>
</feature>
<evidence type="ECO:0000313" key="2">
    <source>
        <dbReference type="EMBL" id="GFG91609.1"/>
    </source>
</evidence>
<keyword evidence="3" id="KW-1185">Reference proteome</keyword>
<name>A0A7I9YSC2_MYCBU</name>
<dbReference type="RefSeq" id="WP_163714975.1">
    <property type="nucleotide sequence ID" value="NZ_BLKZ01000001.1"/>
</dbReference>
<evidence type="ECO:0000256" key="1">
    <source>
        <dbReference type="SAM" id="SignalP"/>
    </source>
</evidence>
<dbReference type="EMBL" id="BLKZ01000001">
    <property type="protein sequence ID" value="GFG91609.1"/>
    <property type="molecule type" value="Genomic_DNA"/>
</dbReference>
<comment type="caution">
    <text evidence="2">The sequence shown here is derived from an EMBL/GenBank/DDBJ whole genome shotgun (WGS) entry which is preliminary data.</text>
</comment>
<accession>A0A7I9YSC2</accession>
<dbReference type="Proteomes" id="UP000465360">
    <property type="component" value="Unassembled WGS sequence"/>
</dbReference>
<evidence type="ECO:0008006" key="4">
    <source>
        <dbReference type="Google" id="ProtNLM"/>
    </source>
</evidence>